<reference evidence="3" key="1">
    <citation type="journal article" date="2019" name="Int. J. Syst. Evol. Microbiol.">
        <title>The Global Catalogue of Microorganisms (GCM) 10K type strain sequencing project: providing services to taxonomists for standard genome sequencing and annotation.</title>
        <authorList>
            <consortium name="The Broad Institute Genomics Platform"/>
            <consortium name="The Broad Institute Genome Sequencing Center for Infectious Disease"/>
            <person name="Wu L."/>
            <person name="Ma J."/>
        </authorList>
    </citation>
    <scope>NUCLEOTIDE SEQUENCE [LARGE SCALE GENOMIC DNA]</scope>
    <source>
        <strain evidence="3">KCTC 52606</strain>
    </source>
</reference>
<sequence>MTVSDVKRCLEQCLATLDREGRWTAGAHLSSALYALERDDGPDTKAYVPILATGIVGGAMIGWGAGRFAT</sequence>
<proteinExistence type="predicted"/>
<dbReference type="EMBL" id="JBHRSU010000031">
    <property type="protein sequence ID" value="MFC3101224.1"/>
    <property type="molecule type" value="Genomic_DNA"/>
</dbReference>
<accession>A0ABV7EET2</accession>
<dbReference type="Proteomes" id="UP001595378">
    <property type="component" value="Unassembled WGS sequence"/>
</dbReference>
<evidence type="ECO:0000256" key="1">
    <source>
        <dbReference type="SAM" id="Phobius"/>
    </source>
</evidence>
<organism evidence="2 3">
    <name type="scientific">Alteraurantiacibacter lauratis</name>
    <dbReference type="NCBI Taxonomy" id="2054627"/>
    <lineage>
        <taxon>Bacteria</taxon>
        <taxon>Pseudomonadati</taxon>
        <taxon>Pseudomonadota</taxon>
        <taxon>Alphaproteobacteria</taxon>
        <taxon>Sphingomonadales</taxon>
        <taxon>Erythrobacteraceae</taxon>
        <taxon>Alteraurantiacibacter</taxon>
    </lineage>
</organism>
<name>A0ABV7EET2_9SPHN</name>
<keyword evidence="1" id="KW-0812">Transmembrane</keyword>
<comment type="caution">
    <text evidence="2">The sequence shown here is derived from an EMBL/GenBank/DDBJ whole genome shotgun (WGS) entry which is preliminary data.</text>
</comment>
<gene>
    <name evidence="2" type="ORF">ACFODK_10005</name>
</gene>
<keyword evidence="1" id="KW-0472">Membrane</keyword>
<dbReference type="RefSeq" id="WP_336919436.1">
    <property type="nucleotide sequence ID" value="NZ_JBANRN010000010.1"/>
</dbReference>
<evidence type="ECO:0000313" key="3">
    <source>
        <dbReference type="Proteomes" id="UP001595378"/>
    </source>
</evidence>
<keyword evidence="1" id="KW-1133">Transmembrane helix</keyword>
<evidence type="ECO:0000313" key="2">
    <source>
        <dbReference type="EMBL" id="MFC3101224.1"/>
    </source>
</evidence>
<feature type="transmembrane region" description="Helical" evidence="1">
    <location>
        <begin position="46"/>
        <end position="66"/>
    </location>
</feature>
<protein>
    <submittedName>
        <fullName evidence="2">Uncharacterized protein</fullName>
    </submittedName>
</protein>
<keyword evidence="3" id="KW-1185">Reference proteome</keyword>